<organism evidence="2 3">
    <name type="scientific">Acidocella aquatica</name>
    <dbReference type="NCBI Taxonomy" id="1922313"/>
    <lineage>
        <taxon>Bacteria</taxon>
        <taxon>Pseudomonadati</taxon>
        <taxon>Pseudomonadota</taxon>
        <taxon>Alphaproteobacteria</taxon>
        <taxon>Acetobacterales</taxon>
        <taxon>Acidocellaceae</taxon>
        <taxon>Acidocella</taxon>
    </lineage>
</organism>
<reference evidence="3" key="1">
    <citation type="journal article" date="2019" name="Int. J. Syst. Evol. Microbiol.">
        <title>The Global Catalogue of Microorganisms (GCM) 10K type strain sequencing project: providing services to taxonomists for standard genome sequencing and annotation.</title>
        <authorList>
            <consortium name="The Broad Institute Genomics Platform"/>
            <consortium name="The Broad Institute Genome Sequencing Center for Infectious Disease"/>
            <person name="Wu L."/>
            <person name="Ma J."/>
        </authorList>
    </citation>
    <scope>NUCLEOTIDE SEQUENCE [LARGE SCALE GENOMIC DNA]</scope>
    <source>
        <strain evidence="3">NBRC 112502</strain>
    </source>
</reference>
<comment type="caution">
    <text evidence="2">The sequence shown here is derived from an EMBL/GenBank/DDBJ whole genome shotgun (WGS) entry which is preliminary data.</text>
</comment>
<evidence type="ECO:0000313" key="3">
    <source>
        <dbReference type="Proteomes" id="UP001156641"/>
    </source>
</evidence>
<dbReference type="PANTHER" id="PTHR33969">
    <property type="entry name" value="SEGREGATION AND CONDENSATION PROTEIN A"/>
    <property type="match status" value="1"/>
</dbReference>
<name>A0ABQ6ABQ0_9PROT</name>
<protein>
    <recommendedName>
        <fullName evidence="1">Segregation and condensation protein A</fullName>
    </recommendedName>
</protein>
<dbReference type="Gene3D" id="6.10.250.2410">
    <property type="match status" value="1"/>
</dbReference>
<sequence>MNEASAPSTGSLELHLESFDGPLYLLLDLARRQQVDLARISVTELADQYVAAITELDKIDIGRAIEWLVMAAWLTWLKSRLLLPKSLPETQEAEKAAQVLTDRLTALERVRLVTAWLEDRPQLGHDTFVRGWPRAPAGPPAASEYLDLFEACLSVVQEQQGRLAAQYKPSGPRTLWTPAYAMQRITAVLKEKTTGCSLMRFLPSFPDGMPDREFHIRSAVASTLIATLELTRDGTVEVTQKESFGPIHVRPAMIDLGL</sequence>
<keyword evidence="3" id="KW-1185">Reference proteome</keyword>
<evidence type="ECO:0000256" key="1">
    <source>
        <dbReference type="ARBA" id="ARBA00044777"/>
    </source>
</evidence>
<dbReference type="EMBL" id="BSOS01000084">
    <property type="protein sequence ID" value="GLR68221.1"/>
    <property type="molecule type" value="Genomic_DNA"/>
</dbReference>
<dbReference type="InterPro" id="IPR003768">
    <property type="entry name" value="ScpA"/>
</dbReference>
<gene>
    <name evidence="2" type="ORF">GCM10010909_29020</name>
</gene>
<evidence type="ECO:0000313" key="2">
    <source>
        <dbReference type="EMBL" id="GLR68221.1"/>
    </source>
</evidence>
<dbReference type="PANTHER" id="PTHR33969:SF2">
    <property type="entry name" value="SEGREGATION AND CONDENSATION PROTEIN A"/>
    <property type="match status" value="1"/>
</dbReference>
<dbReference type="Proteomes" id="UP001156641">
    <property type="component" value="Unassembled WGS sequence"/>
</dbReference>
<dbReference type="Pfam" id="PF02616">
    <property type="entry name" value="SMC_ScpA"/>
    <property type="match status" value="1"/>
</dbReference>
<accession>A0ABQ6ABQ0</accession>
<proteinExistence type="predicted"/>